<comment type="caution">
    <text evidence="2">The sequence shown here is derived from an EMBL/GenBank/DDBJ whole genome shotgun (WGS) entry which is preliminary data.</text>
</comment>
<feature type="chain" id="PRO_5045967344" evidence="1">
    <location>
        <begin position="24"/>
        <end position="263"/>
    </location>
</feature>
<sequence>MHFGIKMILAFAFSFLLAENANALCAAEYVGIYPREGSITRNPVFLLEFEAAEFKLTNKLDELEFYLLTNKQRKIKVTILRKVNGIGPDTQFLLQAKEQLKLNDSVQLQVQFRKNNAPITDSLFQTYQHKVGRRKWHVTLAADYEPVAWKEELTWQEPDFRVNSVGNFGVKFSFQVEDSNPVYYDYTPGNRFLEQLFEVEMDGKIFYAIGGGRRNQFSIYRSDCGGNFYLNRNKNYEANITALDFSGNRSKEVKRVAFNTFMR</sequence>
<reference evidence="3" key="1">
    <citation type="journal article" date="2019" name="Int. J. Syst. Evol. Microbiol.">
        <title>The Global Catalogue of Microorganisms (GCM) 10K type strain sequencing project: providing services to taxonomists for standard genome sequencing and annotation.</title>
        <authorList>
            <consortium name="The Broad Institute Genomics Platform"/>
            <consortium name="The Broad Institute Genome Sequencing Center for Infectious Disease"/>
            <person name="Wu L."/>
            <person name="Ma J."/>
        </authorList>
    </citation>
    <scope>NUCLEOTIDE SEQUENCE [LARGE SCALE GENOMIC DNA]</scope>
    <source>
        <strain evidence="3">KACC 12602</strain>
    </source>
</reference>
<keyword evidence="3" id="KW-1185">Reference proteome</keyword>
<organism evidence="2 3">
    <name type="scientific">Adhaeribacter terreus</name>
    <dbReference type="NCBI Taxonomy" id="529703"/>
    <lineage>
        <taxon>Bacteria</taxon>
        <taxon>Pseudomonadati</taxon>
        <taxon>Bacteroidota</taxon>
        <taxon>Cytophagia</taxon>
        <taxon>Cytophagales</taxon>
        <taxon>Hymenobacteraceae</taxon>
        <taxon>Adhaeribacter</taxon>
    </lineage>
</organism>
<dbReference type="EMBL" id="JBHSKT010000012">
    <property type="protein sequence ID" value="MFC5272152.1"/>
    <property type="molecule type" value="Genomic_DNA"/>
</dbReference>
<keyword evidence="1" id="KW-0732">Signal</keyword>
<accession>A0ABW0EDZ9</accession>
<dbReference type="Proteomes" id="UP001596161">
    <property type="component" value="Unassembled WGS sequence"/>
</dbReference>
<gene>
    <name evidence="2" type="ORF">ACFPIB_16165</name>
</gene>
<dbReference type="RefSeq" id="WP_378018510.1">
    <property type="nucleotide sequence ID" value="NZ_JBHSKT010000012.1"/>
</dbReference>
<evidence type="ECO:0000256" key="1">
    <source>
        <dbReference type="SAM" id="SignalP"/>
    </source>
</evidence>
<name>A0ABW0EDZ9_9BACT</name>
<protein>
    <submittedName>
        <fullName evidence="2">Uncharacterized protein</fullName>
    </submittedName>
</protein>
<evidence type="ECO:0000313" key="3">
    <source>
        <dbReference type="Proteomes" id="UP001596161"/>
    </source>
</evidence>
<feature type="signal peptide" evidence="1">
    <location>
        <begin position="1"/>
        <end position="23"/>
    </location>
</feature>
<proteinExistence type="predicted"/>
<evidence type="ECO:0000313" key="2">
    <source>
        <dbReference type="EMBL" id="MFC5272152.1"/>
    </source>
</evidence>